<dbReference type="Gene3D" id="3.20.20.370">
    <property type="entry name" value="Glycoside hydrolase/deacetylase"/>
    <property type="match status" value="1"/>
</dbReference>
<dbReference type="InterPro" id="IPR002509">
    <property type="entry name" value="NODB_dom"/>
</dbReference>
<evidence type="ECO:0000256" key="1">
    <source>
        <dbReference type="ARBA" id="ARBA00004613"/>
    </source>
</evidence>
<comment type="caution">
    <text evidence="5">The sequence shown here is derived from an EMBL/GenBank/DDBJ whole genome shotgun (WGS) entry which is preliminary data.</text>
</comment>
<organism evidence="5 6">
    <name type="scientific">Halonatronomonas betaini</name>
    <dbReference type="NCBI Taxonomy" id="2778430"/>
    <lineage>
        <taxon>Bacteria</taxon>
        <taxon>Bacillati</taxon>
        <taxon>Bacillota</taxon>
        <taxon>Clostridia</taxon>
        <taxon>Halanaerobiales</taxon>
        <taxon>Halarsenatibacteraceae</taxon>
        <taxon>Halonatronomonas</taxon>
    </lineage>
</organism>
<dbReference type="AlphaFoldDB" id="A0A931AR93"/>
<feature type="domain" description="NodB homology" evidence="4">
    <location>
        <begin position="35"/>
        <end position="131"/>
    </location>
</feature>
<protein>
    <submittedName>
        <fullName evidence="5">Polysaccharide deacetylase family protein</fullName>
    </submittedName>
</protein>
<dbReference type="GO" id="GO:0005975">
    <property type="term" value="P:carbohydrate metabolic process"/>
    <property type="evidence" value="ECO:0007669"/>
    <property type="project" value="InterPro"/>
</dbReference>
<keyword evidence="2" id="KW-0732">Signal</keyword>
<dbReference type="SUPFAM" id="SSF88713">
    <property type="entry name" value="Glycoside hydrolase/deacetylase"/>
    <property type="match status" value="1"/>
</dbReference>
<evidence type="ECO:0000259" key="4">
    <source>
        <dbReference type="Pfam" id="PF01522"/>
    </source>
</evidence>
<dbReference type="PANTHER" id="PTHR34216">
    <property type="match status" value="1"/>
</dbReference>
<feature type="transmembrane region" description="Helical" evidence="3">
    <location>
        <begin position="12"/>
        <end position="30"/>
    </location>
</feature>
<gene>
    <name evidence="5" type="ORF">I0Q91_10420</name>
</gene>
<evidence type="ECO:0000256" key="3">
    <source>
        <dbReference type="SAM" id="Phobius"/>
    </source>
</evidence>
<dbReference type="RefSeq" id="WP_270454489.1">
    <property type="nucleotide sequence ID" value="NZ_JADPIE010000006.1"/>
</dbReference>
<dbReference type="PANTHER" id="PTHR34216:SF3">
    <property type="entry name" value="POLY-BETA-1,6-N-ACETYL-D-GLUCOSAMINE N-DEACETYLASE"/>
    <property type="match status" value="1"/>
</dbReference>
<name>A0A931AR93_9FIRM</name>
<dbReference type="InterPro" id="IPR051398">
    <property type="entry name" value="Polysacch_Deacetylase"/>
</dbReference>
<dbReference type="GO" id="GO:0016810">
    <property type="term" value="F:hydrolase activity, acting on carbon-nitrogen (but not peptide) bonds"/>
    <property type="evidence" value="ECO:0007669"/>
    <property type="project" value="InterPro"/>
</dbReference>
<keyword evidence="6" id="KW-1185">Reference proteome</keyword>
<dbReference type="EMBL" id="JADPIE010000006">
    <property type="protein sequence ID" value="MBF8437497.1"/>
    <property type="molecule type" value="Genomic_DNA"/>
</dbReference>
<dbReference type="Pfam" id="PF01522">
    <property type="entry name" value="Polysacc_deac_1"/>
    <property type="match status" value="1"/>
</dbReference>
<keyword evidence="3" id="KW-0812">Transmembrane</keyword>
<comment type="subcellular location">
    <subcellularLocation>
        <location evidence="1">Secreted</location>
    </subcellularLocation>
</comment>
<dbReference type="GO" id="GO:0005576">
    <property type="term" value="C:extracellular region"/>
    <property type="evidence" value="ECO:0007669"/>
    <property type="project" value="UniProtKB-SubCell"/>
</dbReference>
<evidence type="ECO:0000256" key="2">
    <source>
        <dbReference type="ARBA" id="ARBA00022729"/>
    </source>
</evidence>
<accession>A0A931AR93</accession>
<evidence type="ECO:0000313" key="5">
    <source>
        <dbReference type="EMBL" id="MBF8437497.1"/>
    </source>
</evidence>
<evidence type="ECO:0000313" key="6">
    <source>
        <dbReference type="Proteomes" id="UP000621436"/>
    </source>
</evidence>
<reference evidence="5" key="1">
    <citation type="submission" date="2020-11" db="EMBL/GenBank/DDBJ databases">
        <title>Halonatronomonas betainensis gen. nov., sp. nov. a novel haloalkaliphilic representative of the family Halanaerobiacae capable of betaine degradation.</title>
        <authorList>
            <person name="Boltyanskaya Y."/>
            <person name="Kevbrin V."/>
            <person name="Detkova E."/>
            <person name="Grouzdev D.S."/>
            <person name="Koziaeva V."/>
            <person name="Zhilina T."/>
        </authorList>
    </citation>
    <scope>NUCLEOTIDE SEQUENCE</scope>
    <source>
        <strain evidence="5">Z-7014</strain>
    </source>
</reference>
<sequence>MYIPSGLSSLYLMGRFAVVILIVGLVLAMGGSGADMPEQMVTFAFTDGDISVIETAHPILSRYDYRGDVYVATNSIGSPGKLTEEDLLDLYEAGWGVGSHGLVYQDLALLSDEEVLEQLQESKQILSEIVPEVYGSYLTHDNYTNHTLDLIAEVYPATVVSYWKAVNEIPMNAGDQHRVMALDINNLALNGVKAIINLMEEDQWIMLSLTGVGRNHNWSEEDFTELVDYIAERDFVAVNRPDAE</sequence>
<proteinExistence type="predicted"/>
<dbReference type="Proteomes" id="UP000621436">
    <property type="component" value="Unassembled WGS sequence"/>
</dbReference>
<keyword evidence="3" id="KW-1133">Transmembrane helix</keyword>
<dbReference type="InterPro" id="IPR011330">
    <property type="entry name" value="Glyco_hydro/deAcase_b/a-brl"/>
</dbReference>
<keyword evidence="3" id="KW-0472">Membrane</keyword>